<dbReference type="AlphaFoldDB" id="A0A426DH07"/>
<comment type="caution">
    <text evidence="1">The sequence shown here is derived from an EMBL/GenBank/DDBJ whole genome shotgun (WGS) entry which is preliminary data.</text>
</comment>
<proteinExistence type="predicted"/>
<name>A0A426DH07_9FIRM</name>
<keyword evidence="2" id="KW-1185">Reference proteome</keyword>
<dbReference type="EMBL" id="RHJS01000002">
    <property type="protein sequence ID" value="RRK32044.1"/>
    <property type="molecule type" value="Genomic_DNA"/>
</dbReference>
<accession>A0A426DH07</accession>
<gene>
    <name evidence="1" type="ORF">EBB54_12175</name>
</gene>
<reference evidence="1" key="1">
    <citation type="submission" date="2018-10" db="EMBL/GenBank/DDBJ databases">
        <title>Schaedlerella arabinophila gen. nov. sp. nov., isolated from the mouse intestinal tract and comparative analysis with the genome of the closely related altered Schaedler flora strain ASF502.</title>
        <authorList>
            <person name="Miyake S."/>
            <person name="Soh M."/>
            <person name="Seedorf H."/>
        </authorList>
    </citation>
    <scope>NUCLEOTIDE SEQUENCE [LARGE SCALE GENOMIC DNA]</scope>
    <source>
        <strain evidence="1">DSM 106076</strain>
    </source>
</reference>
<dbReference type="Proteomes" id="UP000274920">
    <property type="component" value="Unassembled WGS sequence"/>
</dbReference>
<organism evidence="1 2">
    <name type="scientific">Schaedlerella arabinosiphila</name>
    <dbReference type="NCBI Taxonomy" id="2044587"/>
    <lineage>
        <taxon>Bacteria</taxon>
        <taxon>Bacillati</taxon>
        <taxon>Bacillota</taxon>
        <taxon>Clostridia</taxon>
        <taxon>Lachnospirales</taxon>
        <taxon>Lachnospiraceae</taxon>
        <taxon>Schaedlerella</taxon>
    </lineage>
</organism>
<sequence length="64" mass="7495">MKNHYLMTQISDMVKQLYEWFCLKARGIKKKQKNISSELLASFGRQLTEPEDIPRTDTHSVPVN</sequence>
<evidence type="ECO:0000313" key="2">
    <source>
        <dbReference type="Proteomes" id="UP000274920"/>
    </source>
</evidence>
<evidence type="ECO:0000313" key="1">
    <source>
        <dbReference type="EMBL" id="RRK32044.1"/>
    </source>
</evidence>
<protein>
    <submittedName>
        <fullName evidence="1">Transposase</fullName>
    </submittedName>
</protein>